<feature type="transmembrane region" description="Helical" evidence="25">
    <location>
        <begin position="733"/>
        <end position="761"/>
    </location>
</feature>
<dbReference type="PROSITE" id="PS00615">
    <property type="entry name" value="C_TYPE_LECTIN_1"/>
    <property type="match status" value="2"/>
</dbReference>
<protein>
    <recommendedName>
        <fullName evidence="18">E-selectin</fullName>
    </recommendedName>
    <alternativeName>
        <fullName evidence="19">CD62 antigen-like family member E</fullName>
    </alternativeName>
    <alternativeName>
        <fullName evidence="20">Endothelial leukocyte adhesion molecule 1</fullName>
    </alternativeName>
    <alternativeName>
        <fullName evidence="21">Leukocyte-endothelial cell adhesion molecule 2</fullName>
    </alternativeName>
</protein>
<dbReference type="InterPro" id="IPR016186">
    <property type="entry name" value="C-type_lectin-like/link_sf"/>
</dbReference>
<keyword evidence="5 24" id="KW-0768">Sushi</keyword>
<feature type="domain" description="Sushi" evidence="29">
    <location>
        <begin position="1269"/>
        <end position="1331"/>
    </location>
</feature>
<dbReference type="InterPro" id="IPR000742">
    <property type="entry name" value="EGF"/>
</dbReference>
<reference evidence="30" key="1">
    <citation type="submission" date="2020-07" db="EMBL/GenBank/DDBJ databases">
        <title>Clarias magur genome sequencing, assembly and annotation.</title>
        <authorList>
            <person name="Kushwaha B."/>
            <person name="Kumar R."/>
            <person name="Das P."/>
            <person name="Joshi C.G."/>
            <person name="Kumar D."/>
            <person name="Nagpure N.S."/>
            <person name="Pandey M."/>
            <person name="Agarwal S."/>
            <person name="Srivastava S."/>
            <person name="Singh M."/>
            <person name="Sahoo L."/>
            <person name="Jayasankar P."/>
            <person name="Meher P.K."/>
            <person name="Koringa P.G."/>
            <person name="Iquebal M.A."/>
            <person name="Das S.P."/>
            <person name="Bit A."/>
            <person name="Patnaik S."/>
            <person name="Patel N."/>
            <person name="Shah T.M."/>
            <person name="Hinsu A."/>
            <person name="Jena J.K."/>
        </authorList>
    </citation>
    <scope>NUCLEOTIDE SEQUENCE</scope>
    <source>
        <strain evidence="30">CIFAMagur01</strain>
        <tissue evidence="30">Testis</tissue>
    </source>
</reference>
<feature type="domain" description="Sushi" evidence="29">
    <location>
        <begin position="249"/>
        <end position="312"/>
    </location>
</feature>
<dbReference type="SMART" id="SM00032">
    <property type="entry name" value="CCP"/>
    <property type="match status" value="21"/>
</dbReference>
<sequence>MDFYNTHVTKISTFYILLVASLSQWTGVEGWSYHRSEVTMDWAAAREWCRANYTDMVAIQNHDEIEHLNSILPKVAGYYWIGIRKINNIWTWVGTNKPLTAEAENWAQGEPNNGRNNEDCVEIYIKRARDEGKWNDESCKKKKTALCYTASCQKDSCSYKGECVETINSHRCECFEGFYGEKCEHVVKCEANEIFDPEHGDVQCHHPNGEFSYKSECKYSCNEGYQLVGTETTQCIEAWSNKPPTCELIRCFELNMTLHGAIQCSHSLLPFSYQSSCEFSCEEGYILTGSSSSWLMCDAFGNWNDSQPTCEAVRCPTLDVPENGTMNCSGESYGSKCVFSCNAGFRLLGESELTCTKTAQWSQKTPSCTAVQCPALQTPQDGSVSCTAETLSSGSICSFSCSQGFILVGASSIDCTETGEWSTDIPSCTAIQCSTLQTPQNGSVSCTDETLSTGSICSFSCADGFNLEGASSIVCTDTGEWSTDVPSCTAIRCPTLDVPENGTMNCSGESYGSKCVFSCNAGFRLLGESELTCTKTVQWSQKTPSCTAVHCPALQTPQDGSVSCTAETLSSGSICSFSCSQGFILVGASSIDCTETGEWSTDIPSCTAVQCSTLQTPQNGSVSCTDETLNSGSLCSFNCAEGFILEGASSIVCTGTGEWSTDVPSCTAVRCSSLKEPNNGFINCSSEEAVFSTSCSFTCLSGYQLNGHKMVMCGLNGSWTGEVPECQAHPAPFSLSLVSGLTIGVGGTTALSSLALAFSILKRLRKMKAKKFDLRLQTFAGDFIRICSDFYRLLLCVLLFLPQKDRRNSAWHSKSSCNRTDALRKCEKSSYSRDADKMIFWKHIRVYVGWTVLMIMMNKGVQAWSYNYTTNGMNWETAREWCRQHFTDMVAIQNKEEVMHLNQILPFYRSYYWIGLRKIAGQWTWVGTMKPLALEATSWATGEPNNQGTSEDCVEIYIKRAKDTGMWNDDKCSKRKGALCYTASCSEWSCSEHGECVETIGNYTCKCNPGFTGHRCDEAVECGRVKSPEQGFMQCNHVYGDFRFNSSCHFHCAHGYILRGSERLQCLQLGKWDSDPPECQVVECPPIETTGSGGNMTCSHPLHTNSYNSSCVFLCEEGFELRGSDTTQCDHTGQWTHNIPTCTAVTCEPLVIPVNGHMNCTDPLGTFSFRSSCAVSCEEGYTLRGENTLTCLKTGIWSAETPACEVVRCSALSSAPHGSMRCTDPLEQFAYRSDCRSECDTGFLLRGSNHTECNTQGKWSHSLPVCEAVQCSPVSVDSSNVRMSCTHPLSTNSYNSTCVFNCDEGFKLIGSYETQCDHMGQWTLETPTCKAVTCDHIVTPVNGHMNCTDPLGTFSFRSSCAVSCEEGYTLRGENTLICLMTGTWSAETPACEVVRCSALSSAPHGSMRCTDPLEQFAYRSDCRSECDTGFLLRGSNHTECNTQGKWSHSLPVCEAVTCEPLVTPVNGHMNCTDPLGTFSFRSLCAVSCEEGYTLKGENTLTCLKTGTWSAEAPACEAVQCSPVSVDSSNVRMSCTHPLSTNSYNSTCVFNCDEGFKLIGSYETQCDHMGQWTLETPTCKAVICDYIVTPVNGHMNCTDPLGTFSFRSSCAVSCEEGYTLRGENTLICLKTGTWSAETPACEARQCPLLSRPEQGWMNCSHPHYPFSYGSRCTFGCELGYVLREEFELHCTTSGSWSQAVPSCKVVHCKSLMREPLSHLDSTPVPFMNCSHPRGNFSFGSQCMFRCPEGYRLNGTSDLLCTPAGLWTDPLPKCIIEDMPLGTGLLVYGAIGAASSMGLLLMGGFVMLLVRHFNTK</sequence>
<feature type="disulfide bond" evidence="24">
    <location>
        <begin position="579"/>
        <end position="606"/>
    </location>
</feature>
<feature type="disulfide bond" evidence="24">
    <location>
        <begin position="639"/>
        <end position="666"/>
    </location>
</feature>
<feature type="domain" description="Sushi" evidence="29">
    <location>
        <begin position="669"/>
        <end position="728"/>
    </location>
</feature>
<feature type="domain" description="Sushi" evidence="29">
    <location>
        <begin position="1207"/>
        <end position="1268"/>
    </location>
</feature>
<feature type="domain" description="C-type lectin" evidence="28">
    <location>
        <begin position="28"/>
        <end position="148"/>
    </location>
</feature>
<feature type="domain" description="Sushi" evidence="29">
    <location>
        <begin position="1020"/>
        <end position="1081"/>
    </location>
</feature>
<feature type="disulfide bond" evidence="24">
    <location>
        <begin position="1239"/>
        <end position="1266"/>
    </location>
</feature>
<evidence type="ECO:0000256" key="15">
    <source>
        <dbReference type="ARBA" id="ARBA00023157"/>
    </source>
</evidence>
<comment type="caution">
    <text evidence="23">Lacks conserved residue(s) required for the propagation of feature annotation.</text>
</comment>
<evidence type="ECO:0000256" key="14">
    <source>
        <dbReference type="ARBA" id="ARBA00023136"/>
    </source>
</evidence>
<evidence type="ECO:0000256" key="4">
    <source>
        <dbReference type="ARBA" id="ARBA00022536"/>
    </source>
</evidence>
<dbReference type="PROSITE" id="PS50041">
    <property type="entry name" value="C_TYPE_LECTIN_2"/>
    <property type="match status" value="2"/>
</dbReference>
<dbReference type="Pfam" id="PF00059">
    <property type="entry name" value="Lectin_C"/>
    <property type="match status" value="2"/>
</dbReference>
<dbReference type="FunFam" id="2.10.70.10:FF:000001">
    <property type="entry name" value="Selectin P"/>
    <property type="match status" value="13"/>
</dbReference>
<dbReference type="Pfam" id="PF00084">
    <property type="entry name" value="Sushi"/>
    <property type="match status" value="21"/>
</dbReference>
<evidence type="ECO:0000256" key="19">
    <source>
        <dbReference type="ARBA" id="ARBA00041401"/>
    </source>
</evidence>
<evidence type="ECO:0000313" key="30">
    <source>
        <dbReference type="EMBL" id="KAF5890762.1"/>
    </source>
</evidence>
<comment type="caution">
    <text evidence="30">The sequence shown here is derived from an EMBL/GenBank/DDBJ whole genome shotgun (WGS) entry which is preliminary data.</text>
</comment>
<dbReference type="CDD" id="cd03592">
    <property type="entry name" value="CLECT_selectins_like"/>
    <property type="match status" value="2"/>
</dbReference>
<evidence type="ECO:0000256" key="2">
    <source>
        <dbReference type="ARBA" id="ARBA00007360"/>
    </source>
</evidence>
<feature type="disulfide bond" evidence="24">
    <location>
        <begin position="519"/>
        <end position="546"/>
    </location>
</feature>
<dbReference type="SMART" id="SM00181">
    <property type="entry name" value="EGF"/>
    <property type="match status" value="2"/>
</dbReference>
<evidence type="ECO:0000256" key="20">
    <source>
        <dbReference type="ARBA" id="ARBA00042113"/>
    </source>
</evidence>
<dbReference type="CDD" id="cd00033">
    <property type="entry name" value="CCP"/>
    <property type="match status" value="21"/>
</dbReference>
<evidence type="ECO:0000256" key="17">
    <source>
        <dbReference type="ARBA" id="ARBA00038738"/>
    </source>
</evidence>
<organism evidence="30 31">
    <name type="scientific">Clarias magur</name>
    <name type="common">Asian catfish</name>
    <name type="synonym">Macropteronotus magur</name>
    <dbReference type="NCBI Taxonomy" id="1594786"/>
    <lineage>
        <taxon>Eukaryota</taxon>
        <taxon>Metazoa</taxon>
        <taxon>Chordata</taxon>
        <taxon>Craniata</taxon>
        <taxon>Vertebrata</taxon>
        <taxon>Euteleostomi</taxon>
        <taxon>Actinopterygii</taxon>
        <taxon>Neopterygii</taxon>
        <taxon>Teleostei</taxon>
        <taxon>Ostariophysi</taxon>
        <taxon>Siluriformes</taxon>
        <taxon>Clariidae</taxon>
        <taxon>Clarias</taxon>
    </lineage>
</organism>
<feature type="domain" description="Sushi" evidence="29">
    <location>
        <begin position="1456"/>
        <end position="1517"/>
    </location>
</feature>
<feature type="disulfide bond" evidence="24">
    <location>
        <begin position="1052"/>
        <end position="1079"/>
    </location>
</feature>
<evidence type="ECO:0000256" key="12">
    <source>
        <dbReference type="ARBA" id="ARBA00022889"/>
    </source>
</evidence>
<dbReference type="OrthoDB" id="406096at2759"/>
<feature type="domain" description="Sushi" evidence="29">
    <location>
        <begin position="1643"/>
        <end position="1704"/>
    </location>
</feature>
<dbReference type="GO" id="GO:0030246">
    <property type="term" value="F:carbohydrate binding"/>
    <property type="evidence" value="ECO:0007669"/>
    <property type="project" value="UniProtKB-KW"/>
</dbReference>
<dbReference type="PRINTS" id="PR00343">
    <property type="entry name" value="SELECTIN"/>
</dbReference>
<feature type="disulfide bond" evidence="24">
    <location>
        <begin position="1426"/>
        <end position="1453"/>
    </location>
</feature>
<evidence type="ECO:0000259" key="27">
    <source>
        <dbReference type="PROSITE" id="PS50026"/>
    </source>
</evidence>
<dbReference type="SUPFAM" id="SSF56436">
    <property type="entry name" value="C-type lectin-like"/>
    <property type="match status" value="2"/>
</dbReference>
<dbReference type="SMART" id="SM00179">
    <property type="entry name" value="EGF_CA"/>
    <property type="match status" value="2"/>
</dbReference>
<feature type="chain" id="PRO_5035214881" description="E-selectin" evidence="26">
    <location>
        <begin position="31"/>
        <end position="1814"/>
    </location>
</feature>
<evidence type="ECO:0000256" key="8">
    <source>
        <dbReference type="ARBA" id="ARBA00022729"/>
    </source>
</evidence>
<dbReference type="CDD" id="cd00054">
    <property type="entry name" value="EGF_CA"/>
    <property type="match status" value="2"/>
</dbReference>
<keyword evidence="12" id="KW-0130">Cell adhesion</keyword>
<dbReference type="PROSITE" id="PS50923">
    <property type="entry name" value="SUSHI"/>
    <property type="match status" value="21"/>
</dbReference>
<dbReference type="InterPro" id="IPR018378">
    <property type="entry name" value="C-type_lectin_CS"/>
</dbReference>
<evidence type="ECO:0000259" key="29">
    <source>
        <dbReference type="PROSITE" id="PS50923"/>
    </source>
</evidence>
<evidence type="ECO:0000256" key="9">
    <source>
        <dbReference type="ARBA" id="ARBA00022734"/>
    </source>
</evidence>
<comment type="subcellular location">
    <subcellularLocation>
        <location evidence="1">Cell membrane</location>
        <topology evidence="1">Single-pass type I membrane protein</topology>
    </subcellularLocation>
</comment>
<feature type="domain" description="Sushi" evidence="29">
    <location>
        <begin position="1581"/>
        <end position="1642"/>
    </location>
</feature>
<proteinExistence type="inferred from homology"/>
<feature type="disulfide bond" evidence="23">
    <location>
        <begin position="174"/>
        <end position="183"/>
    </location>
</feature>
<feature type="disulfide bond" evidence="24">
    <location>
        <begin position="1115"/>
        <end position="1142"/>
    </location>
</feature>
<feature type="disulfide bond" evidence="24">
    <location>
        <begin position="1177"/>
        <end position="1204"/>
    </location>
</feature>
<dbReference type="InterPro" id="IPR033991">
    <property type="entry name" value="Selectin_CTLD"/>
</dbReference>
<comment type="similarity">
    <text evidence="2">Belongs to the selectin/LECAM family.</text>
</comment>
<keyword evidence="14 25" id="KW-0472">Membrane</keyword>
<dbReference type="Pfam" id="PF00008">
    <property type="entry name" value="EGF"/>
    <property type="match status" value="1"/>
</dbReference>
<keyword evidence="31" id="KW-1185">Reference proteome</keyword>
<dbReference type="SUPFAM" id="SSF57535">
    <property type="entry name" value="Complement control module/SCR domain"/>
    <property type="match status" value="21"/>
</dbReference>
<evidence type="ECO:0000256" key="7">
    <source>
        <dbReference type="ARBA" id="ARBA00022723"/>
    </source>
</evidence>
<evidence type="ECO:0000256" key="5">
    <source>
        <dbReference type="ARBA" id="ARBA00022659"/>
    </source>
</evidence>
<feature type="domain" description="Sushi" evidence="29">
    <location>
        <begin position="1726"/>
        <end position="1774"/>
    </location>
</feature>
<feature type="domain" description="Sushi" evidence="29">
    <location>
        <begin position="1145"/>
        <end position="1206"/>
    </location>
</feature>
<evidence type="ECO:0000256" key="11">
    <source>
        <dbReference type="ARBA" id="ARBA00022837"/>
    </source>
</evidence>
<gene>
    <name evidence="30" type="ORF">DAT39_019538</name>
</gene>
<feature type="disulfide bond" evidence="24">
    <location>
        <begin position="401"/>
        <end position="428"/>
    </location>
</feature>
<feature type="disulfide bond" evidence="24">
    <location>
        <begin position="699"/>
        <end position="726"/>
    </location>
</feature>
<evidence type="ECO:0000256" key="26">
    <source>
        <dbReference type="SAM" id="SignalP"/>
    </source>
</evidence>
<dbReference type="SMART" id="SM00034">
    <property type="entry name" value="CLECT"/>
    <property type="match status" value="2"/>
</dbReference>
<accession>A0A8J4WTW3</accession>
<dbReference type="SUPFAM" id="SSF57196">
    <property type="entry name" value="EGF/Laminin"/>
    <property type="match status" value="2"/>
</dbReference>
<keyword evidence="6 25" id="KW-0812">Transmembrane</keyword>
<dbReference type="InterPro" id="IPR000436">
    <property type="entry name" value="Sushi_SCR_CCP_dom"/>
</dbReference>
<keyword evidence="9" id="KW-0430">Lectin</keyword>
<dbReference type="InterPro" id="IPR001304">
    <property type="entry name" value="C-type_lectin-like"/>
</dbReference>
<dbReference type="PANTHER" id="PTHR19325">
    <property type="entry name" value="COMPLEMENT COMPONENT-RELATED SUSHI DOMAIN-CONTAINING"/>
    <property type="match status" value="1"/>
</dbReference>
<dbReference type="PROSITE" id="PS01186">
    <property type="entry name" value="EGF_2"/>
    <property type="match status" value="2"/>
</dbReference>
<evidence type="ECO:0000256" key="18">
    <source>
        <dbReference type="ARBA" id="ARBA00040812"/>
    </source>
</evidence>
<dbReference type="GO" id="GO:0005886">
    <property type="term" value="C:plasma membrane"/>
    <property type="evidence" value="ECO:0007669"/>
    <property type="project" value="UniProtKB-SubCell"/>
</dbReference>
<feature type="domain" description="Sushi" evidence="29">
    <location>
        <begin position="371"/>
        <end position="430"/>
    </location>
</feature>
<feature type="domain" description="Sushi" evidence="29">
    <location>
        <begin position="609"/>
        <end position="668"/>
    </location>
</feature>
<keyword evidence="8 26" id="KW-0732">Signal</keyword>
<keyword evidence="16" id="KW-0325">Glycoprotein</keyword>
<dbReference type="InterPro" id="IPR016187">
    <property type="entry name" value="CTDL_fold"/>
</dbReference>
<feature type="non-terminal residue" evidence="30">
    <location>
        <position position="1814"/>
    </location>
</feature>
<dbReference type="GO" id="GO:0005509">
    <property type="term" value="F:calcium ion binding"/>
    <property type="evidence" value="ECO:0007669"/>
    <property type="project" value="InterPro"/>
</dbReference>
<evidence type="ECO:0000313" key="31">
    <source>
        <dbReference type="Proteomes" id="UP000727407"/>
    </source>
</evidence>
<keyword evidence="4 23" id="KW-0245">EGF-like domain</keyword>
<feature type="disulfide bond" evidence="24">
    <location>
        <begin position="1488"/>
        <end position="1515"/>
    </location>
</feature>
<dbReference type="InterPro" id="IPR050350">
    <property type="entry name" value="Compl-Cell_Adhes-Reg"/>
</dbReference>
<evidence type="ECO:0000256" key="13">
    <source>
        <dbReference type="ARBA" id="ARBA00022989"/>
    </source>
</evidence>
<feature type="domain" description="EGF-like" evidence="27">
    <location>
        <begin position="981"/>
        <end position="1017"/>
    </location>
</feature>
<feature type="disulfide bond" evidence="24">
    <location>
        <begin position="461"/>
        <end position="488"/>
    </location>
</feature>
<feature type="disulfide bond" evidence="24">
    <location>
        <begin position="1551"/>
        <end position="1578"/>
    </location>
</feature>
<evidence type="ECO:0000256" key="16">
    <source>
        <dbReference type="ARBA" id="ARBA00023180"/>
    </source>
</evidence>
<keyword evidence="11" id="KW-0106">Calcium</keyword>
<dbReference type="EMBL" id="QNUK01000653">
    <property type="protein sequence ID" value="KAF5890762.1"/>
    <property type="molecule type" value="Genomic_DNA"/>
</dbReference>
<feature type="disulfide bond" evidence="24">
    <location>
        <begin position="1613"/>
        <end position="1640"/>
    </location>
</feature>
<keyword evidence="7" id="KW-0479">Metal-binding</keyword>
<feature type="domain" description="Sushi" evidence="29">
    <location>
        <begin position="1332"/>
        <end position="1393"/>
    </location>
</feature>
<comment type="subunit">
    <text evidence="17">Interacts with SELPLG/PSGL1 and PODXL2 through the sialyl Lewis X epitope. SELPLG sulfation appears not to be required for this interaction.</text>
</comment>
<dbReference type="InterPro" id="IPR035976">
    <property type="entry name" value="Sushi/SCR/CCP_sf"/>
</dbReference>
<name>A0A8J4WTW3_CLAMG</name>
<dbReference type="Gene3D" id="2.10.70.10">
    <property type="entry name" value="Complement Module, domain 1"/>
    <property type="match status" value="21"/>
</dbReference>
<feature type="disulfide bond" evidence="23">
    <location>
        <begin position="1007"/>
        <end position="1016"/>
    </location>
</feature>
<dbReference type="Proteomes" id="UP000727407">
    <property type="component" value="Unassembled WGS sequence"/>
</dbReference>
<dbReference type="Gene3D" id="3.10.100.10">
    <property type="entry name" value="Mannose-Binding Protein A, subunit A"/>
    <property type="match status" value="2"/>
</dbReference>
<feature type="domain" description="Sushi" evidence="29">
    <location>
        <begin position="431"/>
        <end position="490"/>
    </location>
</feature>
<evidence type="ECO:0000256" key="3">
    <source>
        <dbReference type="ARBA" id="ARBA00022475"/>
    </source>
</evidence>
<feature type="domain" description="Sushi" evidence="29">
    <location>
        <begin position="1394"/>
        <end position="1455"/>
    </location>
</feature>
<evidence type="ECO:0000256" key="23">
    <source>
        <dbReference type="PROSITE-ProRule" id="PRU00076"/>
    </source>
</evidence>
<feature type="domain" description="Sushi" evidence="29">
    <location>
        <begin position="1082"/>
        <end position="1144"/>
    </location>
</feature>
<evidence type="ECO:0000259" key="28">
    <source>
        <dbReference type="PROSITE" id="PS50041"/>
    </source>
</evidence>
<feature type="transmembrane region" description="Helical" evidence="25">
    <location>
        <begin position="1783"/>
        <end position="1808"/>
    </location>
</feature>
<dbReference type="GO" id="GO:0007155">
    <property type="term" value="P:cell adhesion"/>
    <property type="evidence" value="ECO:0007669"/>
    <property type="project" value="UniProtKB-KW"/>
</dbReference>
<dbReference type="FunFam" id="3.10.100.10:FF:000007">
    <property type="entry name" value="L-selectin"/>
    <property type="match status" value="2"/>
</dbReference>
<dbReference type="PROSITE" id="PS00022">
    <property type="entry name" value="EGF_1"/>
    <property type="match status" value="2"/>
</dbReference>
<feature type="disulfide bond" evidence="24">
    <location>
        <begin position="1675"/>
        <end position="1702"/>
    </location>
</feature>
<comment type="function">
    <text evidence="22">Cell-surface glycoprotein having a role in immunoadhesion. Mediates in the adhesion of blood neutrophils in cytokine-activated endothelium through interaction with SELPLG/PSGL1. May have a role in capillary morphogenesis.</text>
</comment>
<feature type="domain" description="Sushi" evidence="29">
    <location>
        <begin position="491"/>
        <end position="548"/>
    </location>
</feature>
<keyword evidence="15 23" id="KW-1015">Disulfide bond</keyword>
<evidence type="ECO:0000256" key="10">
    <source>
        <dbReference type="ARBA" id="ARBA00022737"/>
    </source>
</evidence>
<feature type="disulfide bond" evidence="24">
    <location>
        <begin position="341"/>
        <end position="368"/>
    </location>
</feature>
<keyword evidence="13 25" id="KW-1133">Transmembrane helix</keyword>
<feature type="disulfide bond" evidence="24">
    <location>
        <begin position="1302"/>
        <end position="1329"/>
    </location>
</feature>
<evidence type="ECO:0000256" key="1">
    <source>
        <dbReference type="ARBA" id="ARBA00004251"/>
    </source>
</evidence>
<feature type="signal peptide" evidence="26">
    <location>
        <begin position="1"/>
        <end position="30"/>
    </location>
</feature>
<dbReference type="InterPro" id="IPR001881">
    <property type="entry name" value="EGF-like_Ca-bd_dom"/>
</dbReference>
<dbReference type="PROSITE" id="PS50026">
    <property type="entry name" value="EGF_3"/>
    <property type="match status" value="2"/>
</dbReference>
<keyword evidence="3" id="KW-1003">Cell membrane</keyword>
<feature type="domain" description="Sushi" evidence="29">
    <location>
        <begin position="1518"/>
        <end position="1580"/>
    </location>
</feature>
<evidence type="ECO:0000256" key="6">
    <source>
        <dbReference type="ARBA" id="ARBA00022692"/>
    </source>
</evidence>
<feature type="domain" description="C-type lectin" evidence="28">
    <location>
        <begin position="861"/>
        <end position="981"/>
    </location>
</feature>
<dbReference type="PANTHER" id="PTHR19325:SF493">
    <property type="entry name" value="E-SELECTIN"/>
    <property type="match status" value="1"/>
</dbReference>
<keyword evidence="10" id="KW-0677">Repeat</keyword>
<feature type="disulfide bond" evidence="24">
    <location>
        <begin position="1745"/>
        <end position="1772"/>
    </location>
</feature>
<feature type="domain" description="Sushi" evidence="29">
    <location>
        <begin position="187"/>
        <end position="248"/>
    </location>
</feature>
<feature type="domain" description="Sushi" evidence="29">
    <location>
        <begin position="313"/>
        <end position="370"/>
    </location>
</feature>
<feature type="domain" description="EGF-like" evidence="27">
    <location>
        <begin position="148"/>
        <end position="184"/>
    </location>
</feature>
<evidence type="ECO:0000256" key="22">
    <source>
        <dbReference type="ARBA" id="ARBA00045695"/>
    </source>
</evidence>
<dbReference type="InterPro" id="IPR002396">
    <property type="entry name" value="Selectin_superfamily"/>
</dbReference>
<feature type="domain" description="Sushi" evidence="29">
    <location>
        <begin position="549"/>
        <end position="608"/>
    </location>
</feature>
<evidence type="ECO:0000256" key="25">
    <source>
        <dbReference type="SAM" id="Phobius"/>
    </source>
</evidence>
<evidence type="ECO:0000256" key="24">
    <source>
        <dbReference type="PROSITE-ProRule" id="PRU00302"/>
    </source>
</evidence>
<evidence type="ECO:0000256" key="21">
    <source>
        <dbReference type="ARBA" id="ARBA00043124"/>
    </source>
</evidence>
<feature type="disulfide bond" evidence="24">
    <location>
        <begin position="1364"/>
        <end position="1391"/>
    </location>
</feature>